<comment type="cofactor">
    <cofactor evidence="1">
        <name>Mn(2+)</name>
        <dbReference type="ChEBI" id="CHEBI:29035"/>
    </cofactor>
</comment>
<evidence type="ECO:0000313" key="18">
    <source>
        <dbReference type="Proteomes" id="UP000008810"/>
    </source>
</evidence>
<dbReference type="OrthoDB" id="412748at2759"/>
<evidence type="ECO:0000256" key="4">
    <source>
        <dbReference type="ARBA" id="ARBA00010912"/>
    </source>
</evidence>
<evidence type="ECO:0000259" key="13">
    <source>
        <dbReference type="Pfam" id="PF04926"/>
    </source>
</evidence>
<dbReference type="Pfam" id="PF20750">
    <property type="entry name" value="PAP_NTPase"/>
    <property type="match status" value="1"/>
</dbReference>
<dbReference type="EC" id="2.7.7.19" evidence="5"/>
<dbReference type="InterPro" id="IPR007010">
    <property type="entry name" value="PolA_pol_RNA-bd_dom"/>
</dbReference>
<reference evidence="16 17" key="1">
    <citation type="journal article" date="2010" name="Nature">
        <title>Genome sequencing and analysis of the model grass Brachypodium distachyon.</title>
        <authorList>
            <consortium name="International Brachypodium Initiative"/>
        </authorList>
    </citation>
    <scope>NUCLEOTIDE SEQUENCE [LARGE SCALE GENOMIC DNA]</scope>
    <source>
        <strain evidence="16">Bd21</strain>
        <strain evidence="17">cv. Bd21</strain>
    </source>
</reference>
<reference evidence="16" key="2">
    <citation type="submission" date="2017-06" db="EMBL/GenBank/DDBJ databases">
        <title>WGS assembly of Brachypodium distachyon.</title>
        <authorList>
            <consortium name="The International Brachypodium Initiative"/>
            <person name="Lucas S."/>
            <person name="Harmon-Smith M."/>
            <person name="Lail K."/>
            <person name="Tice H."/>
            <person name="Grimwood J."/>
            <person name="Bruce D."/>
            <person name="Barry K."/>
            <person name="Shu S."/>
            <person name="Lindquist E."/>
            <person name="Wang M."/>
            <person name="Pitluck S."/>
            <person name="Vogel J.P."/>
            <person name="Garvin D.F."/>
            <person name="Mockler T.C."/>
            <person name="Schmutz J."/>
            <person name="Rokhsar D."/>
            <person name="Bevan M.W."/>
        </authorList>
    </citation>
    <scope>NUCLEOTIDE SEQUENCE</scope>
    <source>
        <strain evidence="16">Bd21</strain>
    </source>
</reference>
<dbReference type="InterPro" id="IPR011068">
    <property type="entry name" value="NuclTrfase_I-like_C"/>
</dbReference>
<comment type="subcellular location">
    <subcellularLocation>
        <location evidence="3">Nucleus</location>
    </subcellularLocation>
</comment>
<keyword evidence="7" id="KW-0808">Transferase</keyword>
<dbReference type="InterPro" id="IPR043519">
    <property type="entry name" value="NT_sf"/>
</dbReference>
<dbReference type="ExpressionAtlas" id="A0A0Q3RNH9">
    <property type="expression patterns" value="baseline"/>
</dbReference>
<feature type="domain" description="Poly(A) polymerase central" evidence="14">
    <location>
        <begin position="272"/>
        <end position="404"/>
    </location>
</feature>
<keyword evidence="11" id="KW-0460">Magnesium</keyword>
<dbReference type="Proteomes" id="UP000008810">
    <property type="component" value="Chromosome 1"/>
</dbReference>
<dbReference type="PANTHER" id="PTHR10682:SF33">
    <property type="entry name" value="NUCLEAR POLY(A) POLYMERASE 3"/>
    <property type="match status" value="1"/>
</dbReference>
<keyword evidence="9" id="KW-0547">Nucleotide-binding</keyword>
<evidence type="ECO:0000313" key="17">
    <source>
        <dbReference type="EnsemblPlants" id="KQK14546"/>
    </source>
</evidence>
<reference evidence="17" key="3">
    <citation type="submission" date="2018-08" db="UniProtKB">
        <authorList>
            <consortium name="EnsemblPlants"/>
        </authorList>
    </citation>
    <scope>IDENTIFICATION</scope>
    <source>
        <strain evidence="17">cv. Bd21</strain>
    </source>
</reference>
<evidence type="ECO:0000259" key="14">
    <source>
        <dbReference type="Pfam" id="PF04928"/>
    </source>
</evidence>
<dbReference type="SUPFAM" id="SSF81301">
    <property type="entry name" value="Nucleotidyltransferase"/>
    <property type="match status" value="1"/>
</dbReference>
<dbReference type="SUPFAM" id="SSF55003">
    <property type="entry name" value="PAP/Archaeal CCA-adding enzyme, C-terminal domain"/>
    <property type="match status" value="1"/>
</dbReference>
<evidence type="ECO:0000313" key="16">
    <source>
        <dbReference type="EMBL" id="KQK14546.1"/>
    </source>
</evidence>
<organism evidence="16">
    <name type="scientific">Brachypodium distachyon</name>
    <name type="common">Purple false brome</name>
    <name type="synonym">Trachynia distachya</name>
    <dbReference type="NCBI Taxonomy" id="15368"/>
    <lineage>
        <taxon>Eukaryota</taxon>
        <taxon>Viridiplantae</taxon>
        <taxon>Streptophyta</taxon>
        <taxon>Embryophyta</taxon>
        <taxon>Tracheophyta</taxon>
        <taxon>Spermatophyta</taxon>
        <taxon>Magnoliopsida</taxon>
        <taxon>Liliopsida</taxon>
        <taxon>Poales</taxon>
        <taxon>Poaceae</taxon>
        <taxon>BOP clade</taxon>
        <taxon>Pooideae</taxon>
        <taxon>Stipodae</taxon>
        <taxon>Brachypodieae</taxon>
        <taxon>Brachypodium</taxon>
    </lineage>
</organism>
<evidence type="ECO:0000256" key="3">
    <source>
        <dbReference type="ARBA" id="ARBA00004123"/>
    </source>
</evidence>
<dbReference type="FunFam" id="3.30.460.10:FF:000002">
    <property type="entry name" value="Poly(A) polymerase alpha, putative"/>
    <property type="match status" value="1"/>
</dbReference>
<dbReference type="Gene3D" id="1.10.1410.10">
    <property type="match status" value="1"/>
</dbReference>
<protein>
    <recommendedName>
        <fullName evidence="5">polynucleotide adenylyltransferase</fullName>
        <ecNumber evidence="5">2.7.7.19</ecNumber>
    </recommendedName>
</protein>
<comment type="cofactor">
    <cofactor evidence="2">
        <name>Mg(2+)</name>
        <dbReference type="ChEBI" id="CHEBI:18420"/>
    </cofactor>
</comment>
<evidence type="ECO:0000256" key="5">
    <source>
        <dbReference type="ARBA" id="ARBA00012388"/>
    </source>
</evidence>
<evidence type="ECO:0000256" key="2">
    <source>
        <dbReference type="ARBA" id="ARBA00001946"/>
    </source>
</evidence>
<dbReference type="GO" id="GO:0005634">
    <property type="term" value="C:nucleus"/>
    <property type="evidence" value="ECO:0000318"/>
    <property type="project" value="GO_Central"/>
</dbReference>
<feature type="domain" description="Poly(A) polymerase RNA-binding" evidence="13">
    <location>
        <begin position="410"/>
        <end position="449"/>
    </location>
</feature>
<keyword evidence="12" id="KW-0539">Nucleus</keyword>
<evidence type="ECO:0000256" key="1">
    <source>
        <dbReference type="ARBA" id="ARBA00001936"/>
    </source>
</evidence>
<dbReference type="Gramene" id="KQK14546">
    <property type="protein sequence ID" value="KQK14546"/>
    <property type="gene ID" value="BRADI_1g17160v3"/>
</dbReference>
<evidence type="ECO:0000256" key="7">
    <source>
        <dbReference type="ARBA" id="ARBA00022679"/>
    </source>
</evidence>
<dbReference type="FunFam" id="1.10.1410.10:FF:000019">
    <property type="entry name" value="Nuclear poly(A) polymerase 3"/>
    <property type="match status" value="1"/>
</dbReference>
<evidence type="ECO:0000256" key="8">
    <source>
        <dbReference type="ARBA" id="ARBA00022723"/>
    </source>
</evidence>
<dbReference type="GO" id="GO:1990817">
    <property type="term" value="F:poly(A) RNA polymerase activity"/>
    <property type="evidence" value="ECO:0000318"/>
    <property type="project" value="GO_Central"/>
</dbReference>
<evidence type="ECO:0000256" key="6">
    <source>
        <dbReference type="ARBA" id="ARBA00022664"/>
    </source>
</evidence>
<dbReference type="EMBL" id="CM000880">
    <property type="protein sequence ID" value="KQK14546.1"/>
    <property type="molecule type" value="Genomic_DNA"/>
</dbReference>
<keyword evidence="10" id="KW-0067">ATP-binding</keyword>
<dbReference type="Pfam" id="PF04926">
    <property type="entry name" value="PAP_RNA-bind"/>
    <property type="match status" value="1"/>
</dbReference>
<dbReference type="GO" id="GO:0046872">
    <property type="term" value="F:metal ion binding"/>
    <property type="evidence" value="ECO:0007669"/>
    <property type="project" value="UniProtKB-KW"/>
</dbReference>
<keyword evidence="18" id="KW-1185">Reference proteome</keyword>
<keyword evidence="8" id="KW-0479">Metal-binding</keyword>
<accession>A0A0Q3RNH9</accession>
<dbReference type="GO" id="GO:0003723">
    <property type="term" value="F:RNA binding"/>
    <property type="evidence" value="ECO:0007669"/>
    <property type="project" value="InterPro"/>
</dbReference>
<feature type="domain" description="Poly(A) polymerase nucleotidyltransferase" evidence="15">
    <location>
        <begin position="87"/>
        <end position="266"/>
    </location>
</feature>
<dbReference type="GO" id="GO:0005524">
    <property type="term" value="F:ATP binding"/>
    <property type="evidence" value="ECO:0007669"/>
    <property type="project" value="UniProtKB-KW"/>
</dbReference>
<gene>
    <name evidence="17" type="primary">LOC100845437</name>
    <name evidence="16" type="ORF">BRADI_1g17160v3</name>
</gene>
<dbReference type="Pfam" id="PF04928">
    <property type="entry name" value="PAP_central"/>
    <property type="match status" value="1"/>
</dbReference>
<dbReference type="SUPFAM" id="SSF81631">
    <property type="entry name" value="PAP/OAS1 substrate-binding domain"/>
    <property type="match status" value="1"/>
</dbReference>
<dbReference type="FunFam" id="3.30.70.590:FF:000005">
    <property type="entry name" value="Nuclear poly(A) polymerase 3"/>
    <property type="match status" value="1"/>
</dbReference>
<sequence length="554" mass="62833">MPPPDAATYAPTLPMATYLPIGTPSSSSSSPAAAAGAPEPQTLPFFLSPLPLPPPPLPAGHRVLSSLPPPPPRWPIAVRVPPAFLFEADFRRSHSLVQFLENEGAVPTVEEDKTREQVIRKLKEIVMDWAKVVAYEQRVPPRRVTATVLTYGSYTLGAHGPESDIDALCVGPCIATLQHHFFVALRQILERRLEVSGMQTVENAKVPLMRFTFSGISVDLTYAQLPVVDAVEAINTSSPQFLRRLDSRSWRSLSGVRVNEQIVQLVPNAKKFQVLLRSIKLWARRRGLHCHLLGFFAGIHLAILAAYICQRYPNATANGLFTMFFEIFAHWDWQIPVNLHGQPTNCKRSDGYYMPIVMPCTPPELCMSNMTKCTFKKIREELMRGYALTKDLWRHDFEWTWLFAPFPYATRYQQFLRIALCSPTSEELRDWTGWVKSRFRQLILKLERNGLECDPYSSEEVDHRVIKPNIMYHWGLISEANTYLDISSLREDFMKDIINDVYGKVKCRRSELTLSVVGSSQLPKSMYSDSAYLGYMPQYMVGYQPAPDCWSAAG</sequence>
<name>A0A0Q3RNH9_BRADI</name>
<proteinExistence type="inferred from homology"/>
<dbReference type="Gene3D" id="3.30.70.590">
    <property type="entry name" value="Poly(A) polymerase predicted RNA binding domain"/>
    <property type="match status" value="1"/>
</dbReference>
<dbReference type="KEGG" id="bdi:100845437"/>
<keyword evidence="6" id="KW-0507">mRNA processing</keyword>
<dbReference type="CDD" id="cd05402">
    <property type="entry name" value="NT_PAP_TUTase"/>
    <property type="match status" value="1"/>
</dbReference>
<dbReference type="InterPro" id="IPR048840">
    <property type="entry name" value="PolA_pol_NTPase"/>
</dbReference>
<dbReference type="InterPro" id="IPR007012">
    <property type="entry name" value="PolA_pol_cen_dom"/>
</dbReference>
<evidence type="ECO:0000256" key="9">
    <source>
        <dbReference type="ARBA" id="ARBA00022741"/>
    </source>
</evidence>
<evidence type="ECO:0000256" key="11">
    <source>
        <dbReference type="ARBA" id="ARBA00022842"/>
    </source>
</evidence>
<dbReference type="GO" id="GO:0006397">
    <property type="term" value="P:mRNA processing"/>
    <property type="evidence" value="ECO:0007669"/>
    <property type="project" value="UniProtKB-KW"/>
</dbReference>
<dbReference type="GO" id="GO:0031123">
    <property type="term" value="P:RNA 3'-end processing"/>
    <property type="evidence" value="ECO:0007669"/>
    <property type="project" value="InterPro"/>
</dbReference>
<dbReference type="EnsemblPlants" id="KQK14546">
    <property type="protein sequence ID" value="KQK14546"/>
    <property type="gene ID" value="BRADI_1g17160v3"/>
</dbReference>
<evidence type="ECO:0000259" key="15">
    <source>
        <dbReference type="Pfam" id="PF20750"/>
    </source>
</evidence>
<dbReference type="STRING" id="15368.A0A0Q3RNH9"/>
<comment type="similarity">
    <text evidence="4">Belongs to the poly(A) polymerase family.</text>
</comment>
<dbReference type="PANTHER" id="PTHR10682">
    <property type="entry name" value="POLY A POLYMERASE"/>
    <property type="match status" value="1"/>
</dbReference>
<dbReference type="GeneID" id="100845437"/>
<dbReference type="RefSeq" id="XP_003559765.1">
    <property type="nucleotide sequence ID" value="XM_003559717.4"/>
</dbReference>
<dbReference type="Gene3D" id="3.30.460.10">
    <property type="entry name" value="Beta Polymerase, domain 2"/>
    <property type="match status" value="1"/>
</dbReference>
<evidence type="ECO:0000256" key="12">
    <source>
        <dbReference type="ARBA" id="ARBA00023242"/>
    </source>
</evidence>
<evidence type="ECO:0000256" key="10">
    <source>
        <dbReference type="ARBA" id="ARBA00022840"/>
    </source>
</evidence>
<dbReference type="AlphaFoldDB" id="A0A0Q3RNH9"/>